<evidence type="ECO:0000256" key="12">
    <source>
        <dbReference type="SAM" id="MobiDB-lite"/>
    </source>
</evidence>
<evidence type="ECO:0000256" key="5">
    <source>
        <dbReference type="ARBA" id="ARBA00022763"/>
    </source>
</evidence>
<keyword evidence="4 11" id="KW-0479">Metal-binding</keyword>
<dbReference type="SUPFAM" id="SSF50249">
    <property type="entry name" value="Nucleic acid-binding proteins"/>
    <property type="match status" value="1"/>
</dbReference>
<dbReference type="SUPFAM" id="SSF56091">
    <property type="entry name" value="DNA ligase/mRNA capping enzyme, catalytic domain"/>
    <property type="match status" value="1"/>
</dbReference>
<feature type="binding site" evidence="11">
    <location>
        <begin position="33"/>
        <end position="37"/>
    </location>
    <ligand>
        <name>NAD(+)</name>
        <dbReference type="ChEBI" id="CHEBI:57540"/>
    </ligand>
</feature>
<comment type="function">
    <text evidence="1 11">DNA ligase that catalyzes the formation of phosphodiester linkages between 5'-phosphoryl and 3'-hydroxyl groups in double-stranded DNA using NAD as a coenzyme and as the energy source for the reaction. It is essential for DNA replication and repair of damaged DNA.</text>
</comment>
<evidence type="ECO:0000256" key="7">
    <source>
        <dbReference type="ARBA" id="ARBA00022842"/>
    </source>
</evidence>
<dbReference type="KEGG" id="hbs:IPV69_25215"/>
<dbReference type="NCBIfam" id="NF005932">
    <property type="entry name" value="PRK07956.1"/>
    <property type="match status" value="1"/>
</dbReference>
<dbReference type="Gene3D" id="2.40.50.140">
    <property type="entry name" value="Nucleic acid-binding proteins"/>
    <property type="match status" value="1"/>
</dbReference>
<dbReference type="Proteomes" id="UP000593765">
    <property type="component" value="Chromosome"/>
</dbReference>
<feature type="binding site" evidence="11">
    <location>
        <position position="316"/>
    </location>
    <ligand>
        <name>NAD(+)</name>
        <dbReference type="ChEBI" id="CHEBI:57540"/>
    </ligand>
</feature>
<feature type="binding site" evidence="11">
    <location>
        <position position="477"/>
    </location>
    <ligand>
        <name>Zn(2+)</name>
        <dbReference type="ChEBI" id="CHEBI:29105"/>
    </ligand>
</feature>
<feature type="binding site" evidence="11">
    <location>
        <begin position="82"/>
        <end position="83"/>
    </location>
    <ligand>
        <name>NAD(+)</name>
        <dbReference type="ChEBI" id="CHEBI:57540"/>
    </ligand>
</feature>
<feature type="active site" description="N6-AMP-lysine intermediate" evidence="11">
    <location>
        <position position="115"/>
    </location>
</feature>
<protein>
    <recommendedName>
        <fullName evidence="11">DNA ligase</fullName>
        <ecNumber evidence="11">6.5.1.2</ecNumber>
    </recommendedName>
    <alternativeName>
        <fullName evidence="11">Polydeoxyribonucleotide synthase [NAD(+)]</fullName>
    </alternativeName>
</protein>
<dbReference type="SUPFAM" id="SSF47781">
    <property type="entry name" value="RuvA domain 2-like"/>
    <property type="match status" value="1"/>
</dbReference>
<comment type="similarity">
    <text evidence="11">Belongs to the NAD-dependent DNA ligase family. LigA subfamily.</text>
</comment>
<organism evidence="14 15">
    <name type="scientific">Humisphaera borealis</name>
    <dbReference type="NCBI Taxonomy" id="2807512"/>
    <lineage>
        <taxon>Bacteria</taxon>
        <taxon>Pseudomonadati</taxon>
        <taxon>Planctomycetota</taxon>
        <taxon>Phycisphaerae</taxon>
        <taxon>Tepidisphaerales</taxon>
        <taxon>Tepidisphaeraceae</taxon>
        <taxon>Humisphaera</taxon>
    </lineage>
</organism>
<dbReference type="Pfam" id="PF14520">
    <property type="entry name" value="HHH_5"/>
    <property type="match status" value="1"/>
</dbReference>
<evidence type="ECO:0000313" key="15">
    <source>
        <dbReference type="Proteomes" id="UP000593765"/>
    </source>
</evidence>
<evidence type="ECO:0000256" key="6">
    <source>
        <dbReference type="ARBA" id="ARBA00022833"/>
    </source>
</evidence>
<dbReference type="PROSITE" id="PS50172">
    <property type="entry name" value="BRCT"/>
    <property type="match status" value="1"/>
</dbReference>
<dbReference type="Pfam" id="PF22745">
    <property type="entry name" value="Nlig-Ia"/>
    <property type="match status" value="1"/>
</dbReference>
<evidence type="ECO:0000256" key="11">
    <source>
        <dbReference type="HAMAP-Rule" id="MF_01588"/>
    </source>
</evidence>
<evidence type="ECO:0000256" key="2">
    <source>
        <dbReference type="ARBA" id="ARBA00022598"/>
    </source>
</evidence>
<dbReference type="FunFam" id="1.10.287.610:FF:000002">
    <property type="entry name" value="DNA ligase"/>
    <property type="match status" value="1"/>
</dbReference>
<evidence type="ECO:0000256" key="10">
    <source>
        <dbReference type="ARBA" id="ARBA00034005"/>
    </source>
</evidence>
<comment type="catalytic activity">
    <reaction evidence="10 11">
        <text>NAD(+) + (deoxyribonucleotide)n-3'-hydroxyl + 5'-phospho-(deoxyribonucleotide)m = (deoxyribonucleotide)n+m + AMP + beta-nicotinamide D-nucleotide.</text>
        <dbReference type="EC" id="6.5.1.2"/>
    </reaction>
</comment>
<feature type="binding site" evidence="11">
    <location>
        <position position="113"/>
    </location>
    <ligand>
        <name>NAD(+)</name>
        <dbReference type="ChEBI" id="CHEBI:57540"/>
    </ligand>
</feature>
<dbReference type="FunFam" id="3.30.470.30:FF:000001">
    <property type="entry name" value="DNA ligase"/>
    <property type="match status" value="1"/>
</dbReference>
<accession>A0A7M2WV96</accession>
<dbReference type="Pfam" id="PF01653">
    <property type="entry name" value="DNA_ligase_aden"/>
    <property type="match status" value="1"/>
</dbReference>
<dbReference type="NCBIfam" id="TIGR00575">
    <property type="entry name" value="dnlj"/>
    <property type="match status" value="1"/>
</dbReference>
<evidence type="ECO:0000256" key="8">
    <source>
        <dbReference type="ARBA" id="ARBA00023027"/>
    </source>
</evidence>
<dbReference type="InterPro" id="IPR013840">
    <property type="entry name" value="DNAligase_N"/>
</dbReference>
<dbReference type="InterPro" id="IPR012340">
    <property type="entry name" value="NA-bd_OB-fold"/>
</dbReference>
<evidence type="ECO:0000256" key="1">
    <source>
        <dbReference type="ARBA" id="ARBA00004067"/>
    </source>
</evidence>
<feature type="binding site" evidence="11">
    <location>
        <position position="292"/>
    </location>
    <ligand>
        <name>NAD(+)</name>
        <dbReference type="ChEBI" id="CHEBI:57540"/>
    </ligand>
</feature>
<keyword evidence="3 11" id="KW-0235">DNA replication</keyword>
<dbReference type="Gene3D" id="1.10.287.610">
    <property type="entry name" value="Helix hairpin bin"/>
    <property type="match status" value="1"/>
</dbReference>
<dbReference type="InterPro" id="IPR041663">
    <property type="entry name" value="DisA/LigA_HHH"/>
</dbReference>
<dbReference type="PIRSF" id="PIRSF001604">
    <property type="entry name" value="LigA"/>
    <property type="match status" value="1"/>
</dbReference>
<dbReference type="CDD" id="cd00114">
    <property type="entry name" value="LIGANc"/>
    <property type="match status" value="1"/>
</dbReference>
<dbReference type="SMART" id="SM00532">
    <property type="entry name" value="LIGANc"/>
    <property type="match status" value="1"/>
</dbReference>
<dbReference type="InterPro" id="IPR036420">
    <property type="entry name" value="BRCT_dom_sf"/>
</dbReference>
<evidence type="ECO:0000256" key="3">
    <source>
        <dbReference type="ARBA" id="ARBA00022705"/>
    </source>
</evidence>
<feature type="binding site" evidence="11">
    <location>
        <position position="472"/>
    </location>
    <ligand>
        <name>Zn(2+)</name>
        <dbReference type="ChEBI" id="CHEBI:29105"/>
    </ligand>
</feature>
<feature type="binding site" evidence="11">
    <location>
        <position position="454"/>
    </location>
    <ligand>
        <name>Zn(2+)</name>
        <dbReference type="ChEBI" id="CHEBI:29105"/>
    </ligand>
</feature>
<proteinExistence type="inferred from homology"/>
<keyword evidence="6 11" id="KW-0862">Zinc</keyword>
<dbReference type="GO" id="GO:0046872">
    <property type="term" value="F:metal ion binding"/>
    <property type="evidence" value="ECO:0007669"/>
    <property type="project" value="UniProtKB-KW"/>
</dbReference>
<keyword evidence="7 11" id="KW-0460">Magnesium</keyword>
<feature type="binding site" evidence="11">
    <location>
        <position position="136"/>
    </location>
    <ligand>
        <name>NAD(+)</name>
        <dbReference type="ChEBI" id="CHEBI:57540"/>
    </ligand>
</feature>
<feature type="binding site" evidence="11">
    <location>
        <position position="457"/>
    </location>
    <ligand>
        <name>Zn(2+)</name>
        <dbReference type="ChEBI" id="CHEBI:29105"/>
    </ligand>
</feature>
<dbReference type="AlphaFoldDB" id="A0A7M2WV96"/>
<keyword evidence="9 11" id="KW-0234">DNA repair</keyword>
<dbReference type="Gene3D" id="3.40.50.10190">
    <property type="entry name" value="BRCT domain"/>
    <property type="match status" value="1"/>
</dbReference>
<evidence type="ECO:0000256" key="4">
    <source>
        <dbReference type="ARBA" id="ARBA00022723"/>
    </source>
</evidence>
<keyword evidence="8 11" id="KW-0520">NAD</keyword>
<dbReference type="EMBL" id="CP063458">
    <property type="protein sequence ID" value="QOV89458.1"/>
    <property type="molecule type" value="Genomic_DNA"/>
</dbReference>
<dbReference type="Pfam" id="PF00533">
    <property type="entry name" value="BRCT"/>
    <property type="match status" value="1"/>
</dbReference>
<keyword evidence="2 11" id="KW-0436">Ligase</keyword>
<feature type="binding site" evidence="11">
    <location>
        <position position="176"/>
    </location>
    <ligand>
        <name>NAD(+)</name>
        <dbReference type="ChEBI" id="CHEBI:57540"/>
    </ligand>
</feature>
<keyword evidence="11" id="KW-0464">Manganese</keyword>
<dbReference type="PANTHER" id="PTHR23389">
    <property type="entry name" value="CHROMOSOME TRANSMISSION FIDELITY FACTOR 18"/>
    <property type="match status" value="1"/>
</dbReference>
<sequence length="788" mass="86220">MAASVEKKIADLRQQINHHNQLYYQQARPEISDREFDKLLQELIDLEKQHPELLTADSPTQRVGGDVQTALKPVSHAVPMMSIENTYSEQEVRAFDERVKKSLDDAQPAYVLEPKIDGTSISLRYEEGVLVLAATRGRGNVGDDVTINARTIGAIPLRLTSSEAHTVPAIVEVRGEVYMDNADFQLVNKEIVADGEAPYANPRNLTAGTLRRLDPKIVARRKLRFLAHGLGQVEPNPARSYWEWMQLLRAWGLPLPKEVKHVANVDEAIEQIHAFEKIRPTLPYMTDGIVMKVDAFDQRDRLGATSKAPRWVIAYKYETEQQPTILNSVDWQVGKGGSLTPVGRVEPVFIGGVTVSNVTLHNIDQIRKLDLHLGDTVVIERAGEVIPYLVQAIKEKRPAGAKTVGEPTQCPTCQTDVEREALPEDTAAYRCLNHECSEYFERVRVKKAKLPAACPICAGKIEVLASGIDLYCPNQDCPDQIKGRLLWYCNRSQMDIEGVGDKLVEQLVDKGLVRTFADLYQLKAEDLSGMTSEVEQGEKLVTRTVGEKVANKVVENIQKSKGQKLERLLAGLGIHHVGNRVAHVIAGAFGSLDAIASATAEQLSAVNEIGDVIADSVRDFFHNESSLAVVRALQAAGVDPKQDVKKAADVASQLFAGKTIVVTGSMKTMTRQQIEELIVQLGGKASGSVSKKTSFVVAGEEAGSKLEKARELGVEVLTEEQFIERARAAAPVDGAAAAVETPAPTQSSSPEPPKPERPKSVRPKSGRSKSEGSSTKAAKNADETDSLF</sequence>
<comment type="cofactor">
    <cofactor evidence="11">
        <name>Mg(2+)</name>
        <dbReference type="ChEBI" id="CHEBI:18420"/>
    </cofactor>
    <cofactor evidence="11">
        <name>Mn(2+)</name>
        <dbReference type="ChEBI" id="CHEBI:29035"/>
    </cofactor>
</comment>
<dbReference type="HAMAP" id="MF_01588">
    <property type="entry name" value="DNA_ligase_A"/>
    <property type="match status" value="1"/>
</dbReference>
<dbReference type="EC" id="6.5.1.2" evidence="11"/>
<dbReference type="GO" id="GO:0006260">
    <property type="term" value="P:DNA replication"/>
    <property type="evidence" value="ECO:0007669"/>
    <property type="project" value="UniProtKB-KW"/>
</dbReference>
<reference evidence="14 15" key="1">
    <citation type="submission" date="2020-10" db="EMBL/GenBank/DDBJ databases">
        <title>Wide distribution of Phycisphaera-like planctomycetes from WD2101 soil group in peatlands and genome analysis of the first cultivated representative.</title>
        <authorList>
            <person name="Dedysh S.N."/>
            <person name="Beletsky A.V."/>
            <person name="Ivanova A."/>
            <person name="Kulichevskaya I.S."/>
            <person name="Suzina N.E."/>
            <person name="Philippov D.A."/>
            <person name="Rakitin A.L."/>
            <person name="Mardanov A.V."/>
            <person name="Ravin N.V."/>
        </authorList>
    </citation>
    <scope>NUCLEOTIDE SEQUENCE [LARGE SCALE GENOMIC DNA]</scope>
    <source>
        <strain evidence="14 15">M1803</strain>
    </source>
</reference>
<dbReference type="InterPro" id="IPR001679">
    <property type="entry name" value="DNA_ligase"/>
</dbReference>
<dbReference type="Gene3D" id="6.20.10.30">
    <property type="match status" value="1"/>
</dbReference>
<gene>
    <name evidence="11 14" type="primary">ligA</name>
    <name evidence="14" type="ORF">IPV69_25215</name>
</gene>
<dbReference type="SUPFAM" id="SSF52113">
    <property type="entry name" value="BRCT domain"/>
    <property type="match status" value="1"/>
</dbReference>
<name>A0A7M2WV96_9BACT</name>
<evidence type="ECO:0000313" key="14">
    <source>
        <dbReference type="EMBL" id="QOV89458.1"/>
    </source>
</evidence>
<dbReference type="Pfam" id="PF03120">
    <property type="entry name" value="OB_DNA_ligase"/>
    <property type="match status" value="1"/>
</dbReference>
<dbReference type="InterPro" id="IPR013839">
    <property type="entry name" value="DNAligase_adenylation"/>
</dbReference>
<keyword evidence="15" id="KW-1185">Reference proteome</keyword>
<evidence type="ECO:0000259" key="13">
    <source>
        <dbReference type="PROSITE" id="PS50172"/>
    </source>
</evidence>
<dbReference type="InterPro" id="IPR004150">
    <property type="entry name" value="NAD_DNA_ligase_OB"/>
</dbReference>
<dbReference type="GO" id="GO:0006281">
    <property type="term" value="P:DNA repair"/>
    <property type="evidence" value="ECO:0007669"/>
    <property type="project" value="UniProtKB-KW"/>
</dbReference>
<dbReference type="Gene3D" id="3.30.470.30">
    <property type="entry name" value="DNA ligase/mRNA capping enzyme"/>
    <property type="match status" value="1"/>
</dbReference>
<dbReference type="InterPro" id="IPR001357">
    <property type="entry name" value="BRCT_dom"/>
</dbReference>
<dbReference type="PANTHER" id="PTHR23389:SF9">
    <property type="entry name" value="DNA LIGASE"/>
    <property type="match status" value="1"/>
</dbReference>
<dbReference type="GO" id="GO:0003911">
    <property type="term" value="F:DNA ligase (NAD+) activity"/>
    <property type="evidence" value="ECO:0007669"/>
    <property type="project" value="UniProtKB-UniRule"/>
</dbReference>
<feature type="domain" description="BRCT" evidence="13">
    <location>
        <begin position="650"/>
        <end position="724"/>
    </location>
</feature>
<dbReference type="Pfam" id="PF12826">
    <property type="entry name" value="HHH_2"/>
    <property type="match status" value="1"/>
</dbReference>
<feature type="region of interest" description="Disordered" evidence="12">
    <location>
        <begin position="733"/>
        <end position="788"/>
    </location>
</feature>
<dbReference type="InterPro" id="IPR010994">
    <property type="entry name" value="RuvA_2-like"/>
</dbReference>
<dbReference type="Gene3D" id="1.10.150.20">
    <property type="entry name" value="5' to 3' exonuclease, C-terminal subdomain"/>
    <property type="match status" value="2"/>
</dbReference>
<dbReference type="FunFam" id="1.10.150.20:FF:000006">
    <property type="entry name" value="DNA ligase"/>
    <property type="match status" value="1"/>
</dbReference>
<dbReference type="RefSeq" id="WP_206292498.1">
    <property type="nucleotide sequence ID" value="NZ_CP063458.1"/>
</dbReference>
<evidence type="ECO:0000256" key="9">
    <source>
        <dbReference type="ARBA" id="ARBA00023204"/>
    </source>
</evidence>
<dbReference type="SMART" id="SM00292">
    <property type="entry name" value="BRCT"/>
    <property type="match status" value="1"/>
</dbReference>
<dbReference type="CDD" id="cd17748">
    <property type="entry name" value="BRCT_DNA_ligase_like"/>
    <property type="match status" value="1"/>
</dbReference>
<keyword evidence="5 11" id="KW-0227">DNA damage</keyword>